<name>A0A3R7KA19_9TRYP</name>
<keyword evidence="2" id="KW-0472">Membrane</keyword>
<sequence>MPDSRAKSAHRARNQADTHVGTGKDPPNAGWHRCRSCDGPILPTAQSLGSFRYGAGDSASSSSSTSFTCPVSLHRMSQQSTQVPCRAFTPDMPGPNSNSFSSCTSSSSSYFRNKLGRVSRHYSTKSQRKEGPQPPEERQQQKVIHGEGEEPDKNEEKVLSLSMPQIFLFGDSISLDTEGLAPRVDVAMNKDAPLNDNNTVCTEQSSSPMWATVRNKRSPESASWFSGRPIIGFSPSTRSELTCVEISPFEMPAFPSLDVSGGRSNNDEVAVQDEEDGEGEKDHKGRIQLLPKKEFKPKCSLGAVGGDAPMQFRFSTSRDDAEAERGCMKRACCPPMLFLILGFLVPFVIQEVFVVANHLATAGPILCGGATSNCNLKSILLFVFAYGIDLYIPFAFFTPALFFLSYDAVVRKEQERELHAHLSRYAVPVDTPSSACVRAPNGGMDDCPRSGGAETRDHCEQSERSKLRWDLPPCVSVLRRGFVFWVIVLTRFVFLAAMDTYLPFMTKIPATLWGPMRLVALSLPLMIYSLYETRPFLAVPYVLLDAFPLLFQLVLGNNTIPTRIRCMTGPMMLVIFERICWYVSVAAMPKDVPVGIKIVVSSTFTAIYFLLLLALSLTVDTRQNFYVTIVVAVQVLFWELLFNILLLELLARRLYVLLMSCLFQREVRTPRVQAADPTNISTQVRWPTLLVAVGAIVPFFQFHQWHRLIPYSDKHGNVTEAFQVYVATFFAVIGAIIVATIISLLIRWKHQLLRMPLLMEDWFLLLVWGCYVFSSVPLVLAAVV</sequence>
<evidence type="ECO:0000256" key="1">
    <source>
        <dbReference type="SAM" id="MobiDB-lite"/>
    </source>
</evidence>
<feature type="compositionally biased region" description="Basic and acidic residues" evidence="1">
    <location>
        <begin position="127"/>
        <end position="148"/>
    </location>
</feature>
<keyword evidence="2" id="KW-1133">Transmembrane helix</keyword>
<accession>A0A3R7KA19</accession>
<keyword evidence="4" id="KW-1185">Reference proteome</keyword>
<reference evidence="3 4" key="1">
    <citation type="journal article" date="2018" name="BMC Genomics">
        <title>Genomic comparison of Trypanosoma conorhini and Trypanosoma rangeli to Trypanosoma cruzi strains of high and low virulence.</title>
        <authorList>
            <person name="Bradwell K.R."/>
            <person name="Koparde V.N."/>
            <person name="Matveyev A.V."/>
            <person name="Serrano M.G."/>
            <person name="Alves J.M."/>
            <person name="Parikh H."/>
            <person name="Huang B."/>
            <person name="Lee V."/>
            <person name="Espinosa-Alvarez O."/>
            <person name="Ortiz P.A."/>
            <person name="Costa-Martins A.G."/>
            <person name="Teixeira M.M."/>
            <person name="Buck G.A."/>
        </authorList>
    </citation>
    <scope>NUCLEOTIDE SEQUENCE [LARGE SCALE GENOMIC DNA]</scope>
    <source>
        <strain evidence="3 4">025E</strain>
    </source>
</reference>
<protein>
    <recommendedName>
        <fullName evidence="5">Transmembrane protein</fullName>
    </recommendedName>
</protein>
<evidence type="ECO:0000256" key="2">
    <source>
        <dbReference type="SAM" id="Phobius"/>
    </source>
</evidence>
<feature type="transmembrane region" description="Helical" evidence="2">
    <location>
        <begin position="625"/>
        <end position="650"/>
    </location>
</feature>
<proteinExistence type="predicted"/>
<dbReference type="EMBL" id="MKKU01001245">
    <property type="protein sequence ID" value="RNE96568.1"/>
    <property type="molecule type" value="Genomic_DNA"/>
</dbReference>
<feature type="transmembrane region" description="Helical" evidence="2">
    <location>
        <begin position="722"/>
        <end position="746"/>
    </location>
</feature>
<keyword evidence="2" id="KW-0812">Transmembrane</keyword>
<dbReference type="OrthoDB" id="252728at2759"/>
<feature type="region of interest" description="Disordered" evidence="1">
    <location>
        <begin position="1"/>
        <end position="68"/>
    </location>
</feature>
<feature type="transmembrane region" description="Helical" evidence="2">
    <location>
        <begin position="598"/>
        <end position="619"/>
    </location>
</feature>
<dbReference type="AlphaFoldDB" id="A0A3R7KA19"/>
<evidence type="ECO:0000313" key="3">
    <source>
        <dbReference type="EMBL" id="RNE96568.1"/>
    </source>
</evidence>
<dbReference type="Proteomes" id="UP000284403">
    <property type="component" value="Unassembled WGS sequence"/>
</dbReference>
<evidence type="ECO:0000313" key="4">
    <source>
        <dbReference type="Proteomes" id="UP000284403"/>
    </source>
</evidence>
<evidence type="ECO:0008006" key="5">
    <source>
        <dbReference type="Google" id="ProtNLM"/>
    </source>
</evidence>
<dbReference type="GeneID" id="40323308"/>
<comment type="caution">
    <text evidence="3">The sequence shown here is derived from an EMBL/GenBank/DDBJ whole genome shotgun (WGS) entry which is preliminary data.</text>
</comment>
<dbReference type="RefSeq" id="XP_029223373.1">
    <property type="nucleotide sequence ID" value="XM_029376507.1"/>
</dbReference>
<feature type="transmembrane region" description="Helical" evidence="2">
    <location>
        <begin position="379"/>
        <end position="404"/>
    </location>
</feature>
<feature type="region of interest" description="Disordered" evidence="1">
    <location>
        <begin position="118"/>
        <end position="155"/>
    </location>
</feature>
<gene>
    <name evidence="3" type="ORF">Tco025E_09697</name>
</gene>
<feature type="compositionally biased region" description="Acidic residues" evidence="1">
    <location>
        <begin position="270"/>
        <end position="279"/>
    </location>
</feature>
<feature type="transmembrane region" description="Helical" evidence="2">
    <location>
        <begin position="537"/>
        <end position="555"/>
    </location>
</feature>
<feature type="transmembrane region" description="Helical" evidence="2">
    <location>
        <begin position="762"/>
        <end position="783"/>
    </location>
</feature>
<feature type="region of interest" description="Disordered" evidence="1">
    <location>
        <begin position="255"/>
        <end position="285"/>
    </location>
</feature>
<organism evidence="3 4">
    <name type="scientific">Trypanosoma conorhini</name>
    <dbReference type="NCBI Taxonomy" id="83891"/>
    <lineage>
        <taxon>Eukaryota</taxon>
        <taxon>Discoba</taxon>
        <taxon>Euglenozoa</taxon>
        <taxon>Kinetoplastea</taxon>
        <taxon>Metakinetoplastina</taxon>
        <taxon>Trypanosomatida</taxon>
        <taxon>Trypanosomatidae</taxon>
        <taxon>Trypanosoma</taxon>
    </lineage>
</organism>
<feature type="transmembrane region" description="Helical" evidence="2">
    <location>
        <begin position="482"/>
        <end position="502"/>
    </location>
</feature>
<feature type="transmembrane region" description="Helical" evidence="2">
    <location>
        <begin position="336"/>
        <end position="359"/>
    </location>
</feature>